<organism evidence="2 3">
    <name type="scientific">Merluccius polli</name>
    <name type="common">Benguela hake</name>
    <name type="synonym">Merluccius cadenati</name>
    <dbReference type="NCBI Taxonomy" id="89951"/>
    <lineage>
        <taxon>Eukaryota</taxon>
        <taxon>Metazoa</taxon>
        <taxon>Chordata</taxon>
        <taxon>Craniata</taxon>
        <taxon>Vertebrata</taxon>
        <taxon>Euteleostomi</taxon>
        <taxon>Actinopterygii</taxon>
        <taxon>Neopterygii</taxon>
        <taxon>Teleostei</taxon>
        <taxon>Neoteleostei</taxon>
        <taxon>Acanthomorphata</taxon>
        <taxon>Zeiogadaria</taxon>
        <taxon>Gadariae</taxon>
        <taxon>Gadiformes</taxon>
        <taxon>Gadoidei</taxon>
        <taxon>Merlucciidae</taxon>
        <taxon>Merluccius</taxon>
    </lineage>
</organism>
<dbReference type="GO" id="GO:0032588">
    <property type="term" value="C:trans-Golgi network membrane"/>
    <property type="evidence" value="ECO:0007669"/>
    <property type="project" value="InterPro"/>
</dbReference>
<evidence type="ECO:0000313" key="2">
    <source>
        <dbReference type="EMBL" id="KAK0137194.1"/>
    </source>
</evidence>
<feature type="region of interest" description="Disordered" evidence="1">
    <location>
        <begin position="156"/>
        <end position="280"/>
    </location>
</feature>
<evidence type="ECO:0000313" key="3">
    <source>
        <dbReference type="Proteomes" id="UP001174136"/>
    </source>
</evidence>
<feature type="compositionally biased region" description="Low complexity" evidence="1">
    <location>
        <begin position="190"/>
        <end position="199"/>
    </location>
</feature>
<feature type="compositionally biased region" description="Low complexity" evidence="1">
    <location>
        <begin position="551"/>
        <end position="561"/>
    </location>
</feature>
<feature type="compositionally biased region" description="Polar residues" evidence="1">
    <location>
        <begin position="156"/>
        <end position="165"/>
    </location>
</feature>
<keyword evidence="3" id="KW-1185">Reference proteome</keyword>
<dbReference type="GO" id="GO:0030276">
    <property type="term" value="F:clathrin binding"/>
    <property type="evidence" value="ECO:0007669"/>
    <property type="project" value="InterPro"/>
</dbReference>
<dbReference type="GO" id="GO:0030121">
    <property type="term" value="C:AP-1 adaptor complex"/>
    <property type="evidence" value="ECO:0007669"/>
    <property type="project" value="TreeGrafter"/>
</dbReference>
<feature type="compositionally biased region" description="Polar residues" evidence="1">
    <location>
        <begin position="35"/>
        <end position="45"/>
    </location>
</feature>
<dbReference type="AlphaFoldDB" id="A0AA47MBU0"/>
<dbReference type="Proteomes" id="UP001174136">
    <property type="component" value="Unassembled WGS sequence"/>
</dbReference>
<sequence length="572" mass="60423">MEPDVIRMYSSSPPPLEDGVEEEEDDFGDFDGFSSVPNSVSFTEFDTPTTFNQVQALNATSPPELLNNGRLAGLPSFSTTTSNPQEGDLSKANGVLPGGCHSSSPSERTVGEAKKALPFSLDVPGSSHTDDQLPVDCNGEGPEVLTNGFAMLDVQGSPSLQNSVHSCRKGASTEDTEAVLPESQDDEFADFTTFADAGAHGSPTAHTTEALHSPDGDSSPRQGPSPLHCNIEQGIHLEGNTEEAHRVGLDGSDSLSSAELPDEQSNQHQGSGSDTDSKQLDCVHELSDTVCTTTETLALNGFCGDSSEEKAGSGEDGHSREMTNVDEKTARSEEEASGNEMETETQTTLDQPLSTETMEQSGEMSTTGLRPSPLPQEDTATPADHSKLSEVEDEDFGDFDSGGCFSTQGFADFDQLDVQPEPGTLSTELTVDTQQVEGGAEDDDFGDFNTQRFQPAGTEQEGPPLDDDNDNSNNDMDRGQVAVFPGSDSFGNFNSAAVDVAPRADAGWSAFSEEAGQAEDDSWAAFDEEQVSAPPAVQEEWSKPTPEAPPTTSSDQTSTTDIHSVSTGCTGP</sequence>
<feature type="compositionally biased region" description="Acidic residues" evidence="1">
    <location>
        <begin position="18"/>
        <end position="29"/>
    </location>
</feature>
<protein>
    <submittedName>
        <fullName evidence="2">Aftiphilin</fullName>
    </submittedName>
</protein>
<reference evidence="2" key="1">
    <citation type="journal article" date="2023" name="Front. Mar. Sci.">
        <title>A new Merluccius polli reference genome to investigate the effects of global change in West African waters.</title>
        <authorList>
            <person name="Mateo J.L."/>
            <person name="Blanco-Fernandez C."/>
            <person name="Garcia-Vazquez E."/>
            <person name="Machado-Schiaffino G."/>
        </authorList>
    </citation>
    <scope>NUCLEOTIDE SEQUENCE</scope>
    <source>
        <strain evidence="2">C29</strain>
        <tissue evidence="2">Fin</tissue>
    </source>
</reference>
<feature type="region of interest" description="Disordered" evidence="1">
    <location>
        <begin position="509"/>
        <end position="572"/>
    </location>
</feature>
<evidence type="ECO:0000256" key="1">
    <source>
        <dbReference type="SAM" id="MobiDB-lite"/>
    </source>
</evidence>
<gene>
    <name evidence="2" type="primary">AFTPH</name>
    <name evidence="2" type="ORF">N1851_026607</name>
</gene>
<feature type="compositionally biased region" description="Polar residues" evidence="1">
    <location>
        <begin position="76"/>
        <end position="85"/>
    </location>
</feature>
<feature type="region of interest" description="Disordered" evidence="1">
    <location>
        <begin position="58"/>
        <end position="141"/>
    </location>
</feature>
<dbReference type="EMBL" id="JAOPHQ010004937">
    <property type="protein sequence ID" value="KAK0137194.1"/>
    <property type="molecule type" value="Genomic_DNA"/>
</dbReference>
<feature type="region of interest" description="Disordered" evidence="1">
    <location>
        <begin position="1"/>
        <end position="45"/>
    </location>
</feature>
<dbReference type="InterPro" id="IPR046359">
    <property type="entry name" value="Aftin-like"/>
</dbReference>
<comment type="caution">
    <text evidence="2">The sequence shown here is derived from an EMBL/GenBank/DDBJ whole genome shotgun (WGS) entry which is preliminary data.</text>
</comment>
<feature type="compositionally biased region" description="Basic and acidic residues" evidence="1">
    <location>
        <begin position="307"/>
        <end position="334"/>
    </location>
</feature>
<accession>A0AA47MBU0</accession>
<feature type="compositionally biased region" description="Acidic residues" evidence="1">
    <location>
        <begin position="516"/>
        <end position="530"/>
    </location>
</feature>
<feature type="compositionally biased region" description="Polar residues" evidence="1">
    <location>
        <begin position="344"/>
        <end position="369"/>
    </location>
</feature>
<name>A0AA47MBU0_MERPO</name>
<feature type="compositionally biased region" description="Polar residues" evidence="1">
    <location>
        <begin position="562"/>
        <end position="572"/>
    </location>
</feature>
<feature type="region of interest" description="Disordered" evidence="1">
    <location>
        <begin position="300"/>
        <end position="488"/>
    </location>
</feature>
<dbReference type="PANTHER" id="PTHR16156:SF10">
    <property type="entry name" value="AFTIPHILIN-RELATED"/>
    <property type="match status" value="1"/>
</dbReference>
<feature type="compositionally biased region" description="Polar residues" evidence="1">
    <location>
        <begin position="424"/>
        <end position="436"/>
    </location>
</feature>
<feature type="compositionally biased region" description="Polar residues" evidence="1">
    <location>
        <begin position="253"/>
        <end position="274"/>
    </location>
</feature>
<dbReference type="PANTHER" id="PTHR16156">
    <property type="entry name" value="AFTIPHILIN A-RELATED"/>
    <property type="match status" value="1"/>
</dbReference>
<proteinExistence type="predicted"/>